<dbReference type="InterPro" id="IPR001762">
    <property type="entry name" value="Disintegrin_dom"/>
</dbReference>
<evidence type="ECO:0000256" key="1">
    <source>
        <dbReference type="ARBA" id="ARBA00023157"/>
    </source>
</evidence>
<feature type="binding site" evidence="4">
    <location>
        <position position="441"/>
    </location>
    <ligand>
        <name>Zn(2+)</name>
        <dbReference type="ChEBI" id="CHEBI:29105"/>
        <note>catalytic</note>
    </ligand>
</feature>
<sequence length="803" mass="86096">MRLFRRLASLAASTLFFAGNIDAHSQSRNPLNYLSLIGNPRIHTPSHRVHAFSSFDLTFDLHQSSQRIKLSLEPNHDILGEDSHVVYLDKDGNVRHSEPISRHEYKVFQGKAWLLGDDGHWENVGWSRIMIKRDGVHPLFEGAFSVIGDHHHIQLPSSYMHTKHALDPVLEDSDDEYMACFRDSDVGRQPQTELRRRGNDRSCIADKLPFNSDPNHPVFQIPVLKRDEGFWGSMPVTSLLGKRQIDGSIPGGGNSAGTNLRSTIGSVEGCPSTRRVALVGVATDCTYTASFNSSQAVRDNVVLQFNTASELYQSTFNITLGLRNLTVSDAECPGTPPAAAPWNIGCPSQTTIEERLNLFSVWRGQRGDSNAYWTLLSGPNCKTGAEVGLAWLGQLCNSGVTSGQDSTGANQSVTGANVVVRTDQEWQVIAHESGHTFGAVHDCDASACTNSQVVNAQQCCPVSSSGCDANGAFIMDPSSNPGVGQFSPCTVGNICSALGRNSVKSDCLSDNRGVQTITGSQCGNGIVEDGEDCDCGGTEGCVGNNCCDATTCKFKSGAVCDDSNEGCCRSCQFAAAGTVCRSSTGSCDPEETCSGHDGNCPADKTAQDGTGCGNGLECASGQCTSRDQQCKTLMAAYSSNNDTYACNSRTCAVSCASPEFGPNVCYSMQQNFLDGTPCSGGGRCDNGVCSGGSVGGEITSWIDDNKALVIGICSAIGGLILLGLLGREFGKNAHLFLFFNKGEEVFAEYYYYTRSDSDASSRGRDIIQYYIPYESKILPDPEEPGNLVVPKSPRYVLYLQGCN</sequence>
<dbReference type="SUPFAM" id="SSF55486">
    <property type="entry name" value="Metalloproteases ('zincins'), catalytic domain"/>
    <property type="match status" value="1"/>
</dbReference>
<dbReference type="Pfam" id="PF13688">
    <property type="entry name" value="Reprolysin_5"/>
    <property type="match status" value="1"/>
</dbReference>
<keyword evidence="5" id="KW-0732">Signal</keyword>
<dbReference type="Gene3D" id="4.10.70.10">
    <property type="entry name" value="Disintegrin domain"/>
    <property type="match status" value="1"/>
</dbReference>
<dbReference type="InterPro" id="IPR034028">
    <property type="entry name" value="ZnMc_ADAM_fungal"/>
</dbReference>
<dbReference type="Pfam" id="PF00200">
    <property type="entry name" value="Disintegrin"/>
    <property type="match status" value="1"/>
</dbReference>
<evidence type="ECO:0000259" key="6">
    <source>
        <dbReference type="PROSITE" id="PS50214"/>
    </source>
</evidence>
<organism evidence="8 9">
    <name type="scientific">Endocarpon pusillum</name>
    <dbReference type="NCBI Taxonomy" id="364733"/>
    <lineage>
        <taxon>Eukaryota</taxon>
        <taxon>Fungi</taxon>
        <taxon>Dikarya</taxon>
        <taxon>Ascomycota</taxon>
        <taxon>Pezizomycotina</taxon>
        <taxon>Eurotiomycetes</taxon>
        <taxon>Chaetothyriomycetidae</taxon>
        <taxon>Verrucariales</taxon>
        <taxon>Verrucariaceae</taxon>
        <taxon>Endocarpon</taxon>
    </lineage>
</organism>
<evidence type="ECO:0000256" key="4">
    <source>
        <dbReference type="PROSITE-ProRule" id="PRU00276"/>
    </source>
</evidence>
<dbReference type="PANTHER" id="PTHR11905:SF159">
    <property type="entry name" value="ADAM METALLOPROTEASE"/>
    <property type="match status" value="1"/>
</dbReference>
<feature type="binding site" evidence="4">
    <location>
        <position position="431"/>
    </location>
    <ligand>
        <name>Zn(2+)</name>
        <dbReference type="ChEBI" id="CHEBI:29105"/>
        <note>catalytic</note>
    </ligand>
</feature>
<feature type="domain" description="Disintegrin" evidence="6">
    <location>
        <begin position="519"/>
        <end position="608"/>
    </location>
</feature>
<evidence type="ECO:0000313" key="8">
    <source>
        <dbReference type="EMBL" id="KAF7512057.1"/>
    </source>
</evidence>
<feature type="chain" id="PRO_5034152325" description="Disintegrin and metalloproteinase domain-containing protein B" evidence="5">
    <location>
        <begin position="24"/>
        <end position="803"/>
    </location>
</feature>
<feature type="binding site" evidence="4">
    <location>
        <position position="435"/>
    </location>
    <ligand>
        <name>Zn(2+)</name>
        <dbReference type="ChEBI" id="CHEBI:29105"/>
        <note>catalytic</note>
    </ligand>
</feature>
<feature type="signal peptide" evidence="5">
    <location>
        <begin position="1"/>
        <end position="23"/>
    </location>
</feature>
<dbReference type="AlphaFoldDB" id="A0A8H7APW2"/>
<protein>
    <recommendedName>
        <fullName evidence="3">Disintegrin and metalloproteinase domain-containing protein B</fullName>
    </recommendedName>
</protein>
<evidence type="ECO:0000256" key="5">
    <source>
        <dbReference type="SAM" id="SignalP"/>
    </source>
</evidence>
<dbReference type="SUPFAM" id="SSF57552">
    <property type="entry name" value="Blood coagulation inhibitor (disintegrin)"/>
    <property type="match status" value="1"/>
</dbReference>
<dbReference type="InterPro" id="IPR024079">
    <property type="entry name" value="MetalloPept_cat_dom_sf"/>
</dbReference>
<proteinExistence type="predicted"/>
<comment type="caution">
    <text evidence="4">Lacks conserved residue(s) required for the propagation of feature annotation.</text>
</comment>
<reference evidence="8" key="1">
    <citation type="submission" date="2020-02" db="EMBL/GenBank/DDBJ databases">
        <authorList>
            <person name="Palmer J.M."/>
        </authorList>
    </citation>
    <scope>NUCLEOTIDE SEQUENCE</scope>
    <source>
        <strain evidence="8">EPUS1.4</strain>
        <tissue evidence="8">Thallus</tissue>
    </source>
</reference>
<dbReference type="EMBL" id="JAACFV010000015">
    <property type="protein sequence ID" value="KAF7512057.1"/>
    <property type="molecule type" value="Genomic_DNA"/>
</dbReference>
<evidence type="ECO:0000313" key="9">
    <source>
        <dbReference type="Proteomes" id="UP000606974"/>
    </source>
</evidence>
<dbReference type="GO" id="GO:0006508">
    <property type="term" value="P:proteolysis"/>
    <property type="evidence" value="ECO:0007669"/>
    <property type="project" value="InterPro"/>
</dbReference>
<evidence type="ECO:0000256" key="3">
    <source>
        <dbReference type="ARBA" id="ARBA00074021"/>
    </source>
</evidence>
<keyword evidence="4" id="KW-0479">Metal-binding</keyword>
<dbReference type="InterPro" id="IPR036436">
    <property type="entry name" value="Disintegrin_dom_sf"/>
</dbReference>
<dbReference type="OrthoDB" id="5951731at2759"/>
<name>A0A8H7APW2_9EURO</name>
<evidence type="ECO:0000259" key="7">
    <source>
        <dbReference type="PROSITE" id="PS50215"/>
    </source>
</evidence>
<accession>A0A8H7APW2</accession>
<dbReference type="GO" id="GO:0004222">
    <property type="term" value="F:metalloendopeptidase activity"/>
    <property type="evidence" value="ECO:0007669"/>
    <property type="project" value="InterPro"/>
</dbReference>
<dbReference type="PROSITE" id="PS50214">
    <property type="entry name" value="DISINTEGRIN_2"/>
    <property type="match status" value="1"/>
</dbReference>
<feature type="domain" description="Peptidase M12B" evidence="7">
    <location>
        <begin position="274"/>
        <end position="494"/>
    </location>
</feature>
<feature type="active site" evidence="4">
    <location>
        <position position="432"/>
    </location>
</feature>
<dbReference type="CDD" id="cd04271">
    <property type="entry name" value="ZnMc_ADAM_fungal"/>
    <property type="match status" value="1"/>
</dbReference>
<dbReference type="Proteomes" id="UP000606974">
    <property type="component" value="Unassembled WGS sequence"/>
</dbReference>
<dbReference type="SMART" id="SM00050">
    <property type="entry name" value="DISIN"/>
    <property type="match status" value="1"/>
</dbReference>
<keyword evidence="9" id="KW-1185">Reference proteome</keyword>
<dbReference type="GO" id="GO:0046872">
    <property type="term" value="F:metal ion binding"/>
    <property type="evidence" value="ECO:0007669"/>
    <property type="project" value="UniProtKB-KW"/>
</dbReference>
<dbReference type="FunFam" id="4.10.70.10:FF:000003">
    <property type="entry name" value="Disintegrin and metalloproteinase domain-containing protein 17"/>
    <property type="match status" value="1"/>
</dbReference>
<evidence type="ECO:0000256" key="2">
    <source>
        <dbReference type="ARBA" id="ARBA00056552"/>
    </source>
</evidence>
<dbReference type="PANTHER" id="PTHR11905">
    <property type="entry name" value="ADAM A DISINTEGRIN AND METALLOPROTEASE DOMAIN"/>
    <property type="match status" value="1"/>
</dbReference>
<dbReference type="Gene3D" id="3.40.390.10">
    <property type="entry name" value="Collagenase (Catalytic Domain)"/>
    <property type="match status" value="1"/>
</dbReference>
<keyword evidence="1" id="KW-1015">Disulfide bond</keyword>
<keyword evidence="4" id="KW-0862">Zinc</keyword>
<comment type="function">
    <text evidence="2">Probable zinc protease.</text>
</comment>
<comment type="caution">
    <text evidence="8">The sequence shown here is derived from an EMBL/GenBank/DDBJ whole genome shotgun (WGS) entry which is preliminary data.</text>
</comment>
<dbReference type="InterPro" id="IPR001590">
    <property type="entry name" value="Peptidase_M12B"/>
</dbReference>
<dbReference type="PROSITE" id="PS50215">
    <property type="entry name" value="ADAM_MEPRO"/>
    <property type="match status" value="1"/>
</dbReference>
<gene>
    <name evidence="8" type="ORF">GJ744_002770</name>
</gene>